<proteinExistence type="predicted"/>
<accession>A0A1I0DXW5</accession>
<dbReference type="AlphaFoldDB" id="A0A1I0DXW5"/>
<evidence type="ECO:0000313" key="2">
    <source>
        <dbReference type="Proteomes" id="UP000199095"/>
    </source>
</evidence>
<dbReference type="EMBL" id="FOHJ01000004">
    <property type="protein sequence ID" value="SET37374.1"/>
    <property type="molecule type" value="Genomic_DNA"/>
</dbReference>
<dbReference type="Proteomes" id="UP000199095">
    <property type="component" value="Unassembled WGS sequence"/>
</dbReference>
<dbReference type="PANTHER" id="PTHR38433:SF1">
    <property type="entry name" value="DUF1641 DOMAIN-CONTAINING PROTEIN"/>
    <property type="match status" value="1"/>
</dbReference>
<dbReference type="RefSeq" id="WP_093133633.1">
    <property type="nucleotide sequence ID" value="NZ_FOHJ01000004.1"/>
</dbReference>
<dbReference type="Pfam" id="PF07849">
    <property type="entry name" value="DUF1641"/>
    <property type="match status" value="1"/>
</dbReference>
<dbReference type="OrthoDB" id="147801at2"/>
<dbReference type="STRING" id="237682.SAMN05421676_104214"/>
<dbReference type="PANTHER" id="PTHR38433">
    <property type="match status" value="1"/>
</dbReference>
<keyword evidence="2" id="KW-1185">Reference proteome</keyword>
<evidence type="ECO:0000313" key="1">
    <source>
        <dbReference type="EMBL" id="SET37374.1"/>
    </source>
</evidence>
<name>A0A1I0DXW5_9BACI</name>
<sequence length="163" mass="18089">MAKAITQIEKNQKNIQEERAEDLAAIVDQIADNREVIQDTLIILQELHNTGVLDMLKGLLRTREKVGAIAIEQLNQPAMHNMIKNGMNTIGLLSEMDPDQLQAIFGGLNQGLEKAAESTKKQEEMGIWGLMKSMRDPNVRTSMNTMVNFLNGMGSGLKSSETH</sequence>
<protein>
    <submittedName>
        <fullName evidence="1">Uncharacterized conserved protein YjgD, DUF1641 family</fullName>
    </submittedName>
</protein>
<gene>
    <name evidence="1" type="ORF">SAMN05421676_104214</name>
</gene>
<reference evidence="2" key="1">
    <citation type="submission" date="2016-10" db="EMBL/GenBank/DDBJ databases">
        <authorList>
            <person name="Varghese N."/>
            <person name="Submissions S."/>
        </authorList>
    </citation>
    <scope>NUCLEOTIDE SEQUENCE [LARGE SCALE GENOMIC DNA]</scope>
    <source>
        <strain evidence="2">CGMCC 1.3566</strain>
    </source>
</reference>
<dbReference type="InterPro" id="IPR012440">
    <property type="entry name" value="DUF1641"/>
</dbReference>
<organism evidence="1 2">
    <name type="scientific">Salinibacillus kushneri</name>
    <dbReference type="NCBI Taxonomy" id="237682"/>
    <lineage>
        <taxon>Bacteria</taxon>
        <taxon>Bacillati</taxon>
        <taxon>Bacillota</taxon>
        <taxon>Bacilli</taxon>
        <taxon>Bacillales</taxon>
        <taxon>Bacillaceae</taxon>
        <taxon>Salinibacillus</taxon>
    </lineage>
</organism>